<evidence type="ECO:0000256" key="2">
    <source>
        <dbReference type="ARBA" id="ARBA00009387"/>
    </source>
</evidence>
<dbReference type="Proteomes" id="UP001597216">
    <property type="component" value="Unassembled WGS sequence"/>
</dbReference>
<dbReference type="CDD" id="cd13401">
    <property type="entry name" value="Slt70-like"/>
    <property type="match status" value="1"/>
</dbReference>
<keyword evidence="7" id="KW-1185">Reference proteome</keyword>
<feature type="domain" description="Transglycosylase SLT" evidence="5">
    <location>
        <begin position="527"/>
        <end position="621"/>
    </location>
</feature>
<keyword evidence="3 4" id="KW-0732">Signal</keyword>
<dbReference type="InterPro" id="IPR000189">
    <property type="entry name" value="Transglyc_AS"/>
</dbReference>
<dbReference type="Gene3D" id="1.25.20.10">
    <property type="entry name" value="Bacterial muramidases"/>
    <property type="match status" value="1"/>
</dbReference>
<evidence type="ECO:0000313" key="7">
    <source>
        <dbReference type="Proteomes" id="UP001597216"/>
    </source>
</evidence>
<dbReference type="PANTHER" id="PTHR37423:SF2">
    <property type="entry name" value="MEMBRANE-BOUND LYTIC MUREIN TRANSGLYCOSYLASE C"/>
    <property type="match status" value="1"/>
</dbReference>
<dbReference type="EMBL" id="JBHTLQ010000008">
    <property type="protein sequence ID" value="MFD1189965.1"/>
    <property type="molecule type" value="Genomic_DNA"/>
</dbReference>
<accession>A0ABW3T2T1</accession>
<reference evidence="7" key="1">
    <citation type="journal article" date="2019" name="Int. J. Syst. Evol. Microbiol.">
        <title>The Global Catalogue of Microorganisms (GCM) 10K type strain sequencing project: providing services to taxonomists for standard genome sequencing and annotation.</title>
        <authorList>
            <consortium name="The Broad Institute Genomics Platform"/>
            <consortium name="The Broad Institute Genome Sequencing Center for Infectious Disease"/>
            <person name="Wu L."/>
            <person name="Ma J."/>
        </authorList>
    </citation>
    <scope>NUCLEOTIDE SEQUENCE [LARGE SCALE GENOMIC DNA]</scope>
    <source>
        <strain evidence="7">CCUG 55074</strain>
    </source>
</reference>
<dbReference type="PROSITE" id="PS51257">
    <property type="entry name" value="PROKAR_LIPOPROTEIN"/>
    <property type="match status" value="1"/>
</dbReference>
<feature type="signal peptide" evidence="4">
    <location>
        <begin position="1"/>
        <end position="24"/>
    </location>
</feature>
<dbReference type="InterPro" id="IPR008939">
    <property type="entry name" value="Lytic_TGlycosylase_superhlx_U"/>
</dbReference>
<proteinExistence type="inferred from homology"/>
<evidence type="ECO:0000256" key="1">
    <source>
        <dbReference type="ARBA" id="ARBA00007734"/>
    </source>
</evidence>
<dbReference type="PROSITE" id="PS00922">
    <property type="entry name" value="TRANSGLYCOSYLASE"/>
    <property type="match status" value="1"/>
</dbReference>
<dbReference type="PANTHER" id="PTHR37423">
    <property type="entry name" value="SOLUBLE LYTIC MUREIN TRANSGLYCOSYLASE-RELATED"/>
    <property type="match status" value="1"/>
</dbReference>
<evidence type="ECO:0000256" key="3">
    <source>
        <dbReference type="ARBA" id="ARBA00022729"/>
    </source>
</evidence>
<gene>
    <name evidence="6" type="ORF">ACFQ27_05180</name>
</gene>
<dbReference type="InterPro" id="IPR023346">
    <property type="entry name" value="Lysozyme-like_dom_sf"/>
</dbReference>
<evidence type="ECO:0000256" key="4">
    <source>
        <dbReference type="SAM" id="SignalP"/>
    </source>
</evidence>
<dbReference type="SUPFAM" id="SSF48435">
    <property type="entry name" value="Bacterial muramidases"/>
    <property type="match status" value="1"/>
</dbReference>
<dbReference type="InterPro" id="IPR008258">
    <property type="entry name" value="Transglycosylase_SLT_dom_1"/>
</dbReference>
<name>A0ABW3T2T1_9CAUL</name>
<evidence type="ECO:0000313" key="6">
    <source>
        <dbReference type="EMBL" id="MFD1189965.1"/>
    </source>
</evidence>
<dbReference type="Pfam" id="PF01464">
    <property type="entry name" value="SLT"/>
    <property type="match status" value="1"/>
</dbReference>
<feature type="chain" id="PRO_5046793637" evidence="4">
    <location>
        <begin position="25"/>
        <end position="706"/>
    </location>
</feature>
<comment type="caution">
    <text evidence="6">The sequence shown here is derived from an EMBL/GenBank/DDBJ whole genome shotgun (WGS) entry which is preliminary data.</text>
</comment>
<sequence>MASKFSKAILAASVAALACGVAEAQDQRQDVTYRPADLVQTPATATANAASLSDLDVGLMKSGLEAARRGDVANARSAIASLGDPIARKLVTWAMVDANSDQLSFFELDQARRDLNGWPRAVRRQTAAEKLLETSGQTPQQIIAWFAGAEPLTAEGAMALASAYRATGQTEAAAKLIRHFWRNRVFEADPQRSMLARFGDVLTQDDHVRRADVILFGGQGPAARDMIPLLPADQQQLAQARMALRSNAGNAMGLANNLPASVAQSPGLAFEKAIFYRKRGMDSLALALTPQFPTDIPFQEMADRIWDERYKLTLGALRNGDSAGAYQAAANTGLTSGGDAAEAEFYAGWIALTRLKDPAKADVHFANLDRIGSSPITRGRALYWRGRAAEAQGDQARSQAFYGAAAKYYTTFYGQLAGEKVGARLVMGADPQITQADRARFEARDTVQAARTLMQAGNRDLFRVFVLALDDVLPTAEEEALLVDMVRGYGDTDTSMKVVRAAAQRGFVLPQRGYPVRNPPEAFNAPEPALVLGITRQESGFDPLVRSGVGARGMMQLMPATAAHVARKVGVSYSANLLDDPEYNMRLGSTYLGDLVGTFSGSYVMAVAGYNAGPGRPAQWTSFCGDPRGGTTDPLDFIECIPFSETRNYVMRVLEGMQVYRARLNSGTAQITLSSDLKRGGYAYAAPTSTASAAPVAGGMAPIPNP</sequence>
<comment type="similarity">
    <text evidence="1">Belongs to the transglycosylase Slt family.</text>
</comment>
<evidence type="ECO:0000259" key="5">
    <source>
        <dbReference type="Pfam" id="PF01464"/>
    </source>
</evidence>
<protein>
    <submittedName>
        <fullName evidence="6">Lytic transglycosylase domain-containing protein</fullName>
    </submittedName>
</protein>
<dbReference type="Gene3D" id="1.10.530.10">
    <property type="match status" value="1"/>
</dbReference>
<dbReference type="RefSeq" id="WP_377352859.1">
    <property type="nucleotide sequence ID" value="NZ_JBHTLQ010000008.1"/>
</dbReference>
<organism evidence="6 7">
    <name type="scientific">Phenylobacterium conjunctum</name>
    <dbReference type="NCBI Taxonomy" id="1298959"/>
    <lineage>
        <taxon>Bacteria</taxon>
        <taxon>Pseudomonadati</taxon>
        <taxon>Pseudomonadota</taxon>
        <taxon>Alphaproteobacteria</taxon>
        <taxon>Caulobacterales</taxon>
        <taxon>Caulobacteraceae</taxon>
        <taxon>Phenylobacterium</taxon>
    </lineage>
</organism>
<dbReference type="SUPFAM" id="SSF53955">
    <property type="entry name" value="Lysozyme-like"/>
    <property type="match status" value="1"/>
</dbReference>
<comment type="similarity">
    <text evidence="2">Belongs to the virb1 family.</text>
</comment>